<keyword evidence="10" id="KW-0100">Branched-chain amino acid biosynthesis</keyword>
<dbReference type="EMBL" id="JAEQMG010000036">
    <property type="protein sequence ID" value="MBK6087521.1"/>
    <property type="molecule type" value="Genomic_DNA"/>
</dbReference>
<keyword evidence="20" id="KW-1185">Reference proteome</keyword>
<dbReference type="AlphaFoldDB" id="A0A934TYF0"/>
<evidence type="ECO:0000256" key="12">
    <source>
        <dbReference type="ARBA" id="ARBA00029436"/>
    </source>
</evidence>
<evidence type="ECO:0000256" key="5">
    <source>
        <dbReference type="ARBA" id="ARBA00022723"/>
    </source>
</evidence>
<dbReference type="Proteomes" id="UP000633365">
    <property type="component" value="Unassembled WGS sequence"/>
</dbReference>
<dbReference type="InterPro" id="IPR000581">
    <property type="entry name" value="ILV_EDD_N"/>
</dbReference>
<feature type="domain" description="Dihydroxy-acid/6-phosphogluconate dehydratase N-terminal" evidence="17">
    <location>
        <begin position="16"/>
        <end position="333"/>
    </location>
</feature>
<keyword evidence="4" id="KW-0001">2Fe-2S</keyword>
<proteinExistence type="inferred from homology"/>
<dbReference type="GO" id="GO:0051537">
    <property type="term" value="F:2 iron, 2 sulfur cluster binding"/>
    <property type="evidence" value="ECO:0007669"/>
    <property type="project" value="UniProtKB-KW"/>
</dbReference>
<comment type="pathway">
    <text evidence="13">Amino-acid biosynthesis; L-isoleucine biosynthesis; L-isoleucine from 2-oxobutanoate: step 3/4.</text>
</comment>
<dbReference type="InterPro" id="IPR042096">
    <property type="entry name" value="Dihydro-acid_dehy_C"/>
</dbReference>
<reference evidence="19" key="1">
    <citation type="submission" date="2021-01" db="EMBL/GenBank/DDBJ databases">
        <title>Genome public.</title>
        <authorList>
            <person name="Liu C."/>
            <person name="Sun Q."/>
        </authorList>
    </citation>
    <scope>NUCLEOTIDE SEQUENCE</scope>
    <source>
        <strain evidence="19">M6</strain>
    </source>
</reference>
<comment type="catalytic activity">
    <reaction evidence="11">
        <text>(2R)-2,3-dihydroxy-3-methylbutanoate = 3-methyl-2-oxobutanoate + H2O</text>
        <dbReference type="Rhea" id="RHEA:24809"/>
        <dbReference type="ChEBI" id="CHEBI:11851"/>
        <dbReference type="ChEBI" id="CHEBI:15377"/>
        <dbReference type="ChEBI" id="CHEBI:49072"/>
        <dbReference type="EC" id="4.2.1.9"/>
    </reaction>
    <physiologicalReaction direction="left-to-right" evidence="11">
        <dbReference type="Rhea" id="RHEA:24810"/>
    </physiologicalReaction>
</comment>
<keyword evidence="7" id="KW-0408">Iron</keyword>
<evidence type="ECO:0000256" key="11">
    <source>
        <dbReference type="ARBA" id="ARBA00029304"/>
    </source>
</evidence>
<dbReference type="GO" id="GO:0005829">
    <property type="term" value="C:cytosol"/>
    <property type="evidence" value="ECO:0007669"/>
    <property type="project" value="TreeGrafter"/>
</dbReference>
<dbReference type="RefSeq" id="WP_201426830.1">
    <property type="nucleotide sequence ID" value="NZ_JAEQMG010000036.1"/>
</dbReference>
<evidence type="ECO:0000256" key="1">
    <source>
        <dbReference type="ARBA" id="ARBA00001946"/>
    </source>
</evidence>
<evidence type="ECO:0000313" key="20">
    <source>
        <dbReference type="Proteomes" id="UP000633365"/>
    </source>
</evidence>
<evidence type="ECO:0000313" key="19">
    <source>
        <dbReference type="EMBL" id="MBK6087521.1"/>
    </source>
</evidence>
<dbReference type="Gene3D" id="3.50.30.80">
    <property type="entry name" value="IlvD/EDD C-terminal domain-like"/>
    <property type="match status" value="1"/>
</dbReference>
<organism evidence="19 20">
    <name type="scientific">Ruminococcus difficilis</name>
    <dbReference type="NCBI Taxonomy" id="2763069"/>
    <lineage>
        <taxon>Bacteria</taxon>
        <taxon>Bacillati</taxon>
        <taxon>Bacillota</taxon>
        <taxon>Clostridia</taxon>
        <taxon>Eubacteriales</taxon>
        <taxon>Oscillospiraceae</taxon>
        <taxon>Ruminococcus</taxon>
    </lineage>
</organism>
<dbReference type="PANTHER" id="PTHR43661">
    <property type="entry name" value="D-XYLONATE DEHYDRATASE"/>
    <property type="match status" value="1"/>
</dbReference>
<dbReference type="FunFam" id="3.50.30.80:FF:000001">
    <property type="entry name" value="Dihydroxy-acid dehydratase"/>
    <property type="match status" value="1"/>
</dbReference>
<comment type="cofactor">
    <cofactor evidence="15">
        <name>[2Fe-2S] cluster</name>
        <dbReference type="ChEBI" id="CHEBI:190135"/>
    </cofactor>
</comment>
<dbReference type="InterPro" id="IPR037237">
    <property type="entry name" value="IlvD/EDD_N"/>
</dbReference>
<evidence type="ECO:0000256" key="16">
    <source>
        <dbReference type="NCBIfam" id="TIGR00110"/>
    </source>
</evidence>
<gene>
    <name evidence="19" type="primary">ilvD</name>
    <name evidence="19" type="ORF">JKK62_02450</name>
</gene>
<evidence type="ECO:0000256" key="10">
    <source>
        <dbReference type="ARBA" id="ARBA00023304"/>
    </source>
</evidence>
<dbReference type="SUPFAM" id="SSF143975">
    <property type="entry name" value="IlvD/EDD N-terminal domain-like"/>
    <property type="match status" value="1"/>
</dbReference>
<keyword evidence="6" id="KW-0460">Magnesium</keyword>
<evidence type="ECO:0000256" key="7">
    <source>
        <dbReference type="ARBA" id="ARBA00023004"/>
    </source>
</evidence>
<dbReference type="NCBIfam" id="NF002068">
    <property type="entry name" value="PRK00911.1"/>
    <property type="match status" value="1"/>
</dbReference>
<dbReference type="GO" id="GO:0004160">
    <property type="term" value="F:dihydroxy-acid dehydratase activity"/>
    <property type="evidence" value="ECO:0007669"/>
    <property type="project" value="UniProtKB-UniRule"/>
</dbReference>
<dbReference type="PROSITE" id="PS00886">
    <property type="entry name" value="ILVD_EDD_1"/>
    <property type="match status" value="1"/>
</dbReference>
<dbReference type="NCBIfam" id="TIGR00110">
    <property type="entry name" value="ilvD"/>
    <property type="match status" value="1"/>
</dbReference>
<keyword evidence="8" id="KW-0411">Iron-sulfur</keyword>
<feature type="domain" description="Dihydroxy-acid/6-phosphogluconate dehydratase C-terminal" evidence="18">
    <location>
        <begin position="343"/>
        <end position="534"/>
    </location>
</feature>
<dbReference type="InterPro" id="IPR020558">
    <property type="entry name" value="DiOHA_6PGluconate_deHydtase_CS"/>
</dbReference>
<dbReference type="GO" id="GO:0009082">
    <property type="term" value="P:branched-chain amino acid biosynthetic process"/>
    <property type="evidence" value="ECO:0007669"/>
    <property type="project" value="UniProtKB-UniRule"/>
</dbReference>
<dbReference type="PROSITE" id="PS00887">
    <property type="entry name" value="ILVD_EDD_2"/>
    <property type="match status" value="1"/>
</dbReference>
<keyword evidence="9 19" id="KW-0456">Lyase</keyword>
<dbReference type="GO" id="GO:0046872">
    <property type="term" value="F:metal ion binding"/>
    <property type="evidence" value="ECO:0007669"/>
    <property type="project" value="UniProtKB-KW"/>
</dbReference>
<evidence type="ECO:0000256" key="2">
    <source>
        <dbReference type="ARBA" id="ARBA00006486"/>
    </source>
</evidence>
<dbReference type="InterPro" id="IPR056740">
    <property type="entry name" value="ILV_EDD_C"/>
</dbReference>
<comment type="pathway">
    <text evidence="12">Amino-acid biosynthesis; L-valine biosynthesis; L-valine from pyruvate: step 3/4.</text>
</comment>
<dbReference type="PANTHER" id="PTHR43661:SF3">
    <property type="entry name" value="D-XYLONATE DEHYDRATASE YAGF-RELATED"/>
    <property type="match status" value="1"/>
</dbReference>
<evidence type="ECO:0000256" key="13">
    <source>
        <dbReference type="ARBA" id="ARBA00029437"/>
    </source>
</evidence>
<comment type="caution">
    <text evidence="19">The sequence shown here is derived from an EMBL/GenBank/DDBJ whole genome shotgun (WGS) entry which is preliminary data.</text>
</comment>
<keyword evidence="5" id="KW-0479">Metal-binding</keyword>
<evidence type="ECO:0000259" key="18">
    <source>
        <dbReference type="Pfam" id="PF24877"/>
    </source>
</evidence>
<dbReference type="EC" id="4.2.1.9" evidence="14 16"/>
<evidence type="ECO:0000259" key="17">
    <source>
        <dbReference type="Pfam" id="PF00920"/>
    </source>
</evidence>
<evidence type="ECO:0000256" key="14">
    <source>
        <dbReference type="ARBA" id="ARBA00029490"/>
    </source>
</evidence>
<evidence type="ECO:0000256" key="3">
    <source>
        <dbReference type="ARBA" id="ARBA00022605"/>
    </source>
</evidence>
<evidence type="ECO:0000256" key="4">
    <source>
        <dbReference type="ARBA" id="ARBA00022714"/>
    </source>
</evidence>
<protein>
    <recommendedName>
        <fullName evidence="14 16">Dihydroxy-acid dehydratase</fullName>
        <ecNumber evidence="14 16">4.2.1.9</ecNumber>
    </recommendedName>
</protein>
<sequence length="537" mass="56625">RSLLHALGMTDEEMQKPMIGIVSSYNEIVPGHMNIDKIVEAVKTGVAMAGGNPIVFPAIAVCDGIAMGHQGMKYSLVTRDLIADSTESMALAHAFDALVMVPNCDKNVPGLLMAAARLNIPCIFVSGGPMLAGRFAGHKTSLSSMFEAVGSYNSGKLTAEELNEYENKACPSCGSCSGMYTANSMNCLTEVLGMALRGNGTIPAVYSERIQLAKRAGMKIMELLEKDIKPRDIMTEAAFRNALTMDMALGCSTNSMLHLPAIAHECGIDLNLDIANEISSKTPNLCHLAPAGRTYIEDLNEAGGIYAVMNEINKLGLLDTSLITCTGKTIAENIEGVVNKNPEVIRPVEKPYSSTGGIAVLRGNLAPDSCVVKRSAVAPEMLKHTGPAKVYECEEDAMAAINGGEIVEGDVVVIRYEGPKGGPGMREMLNPTSAIMGRGLGSTVALITDGRFSGATRGASIGHVSPEAAVGGPIALVKNGDLIEIDIPNNSITLKVSDEELAERRAAWVPKEPKITTGYLARYAKLVSSGAQGAVLS</sequence>
<comment type="cofactor">
    <cofactor evidence="1">
        <name>Mg(2+)</name>
        <dbReference type="ChEBI" id="CHEBI:18420"/>
    </cofactor>
</comment>
<dbReference type="SUPFAM" id="SSF52016">
    <property type="entry name" value="LeuD/IlvD-like"/>
    <property type="match status" value="1"/>
</dbReference>
<dbReference type="Pfam" id="PF24877">
    <property type="entry name" value="ILV_EDD_C"/>
    <property type="match status" value="1"/>
</dbReference>
<keyword evidence="3" id="KW-0028">Amino-acid biosynthesis</keyword>
<dbReference type="HAMAP" id="MF_00012">
    <property type="entry name" value="IlvD"/>
    <property type="match status" value="1"/>
</dbReference>
<accession>A0A934TYF0</accession>
<evidence type="ECO:0000256" key="15">
    <source>
        <dbReference type="ARBA" id="ARBA00034078"/>
    </source>
</evidence>
<evidence type="ECO:0000256" key="8">
    <source>
        <dbReference type="ARBA" id="ARBA00023014"/>
    </source>
</evidence>
<dbReference type="InterPro" id="IPR004404">
    <property type="entry name" value="DihydroxyA_deHydtase"/>
</dbReference>
<name>A0A934TYF0_9FIRM</name>
<feature type="non-terminal residue" evidence="19">
    <location>
        <position position="1"/>
    </location>
</feature>
<evidence type="ECO:0000256" key="6">
    <source>
        <dbReference type="ARBA" id="ARBA00022842"/>
    </source>
</evidence>
<evidence type="ECO:0000256" key="9">
    <source>
        <dbReference type="ARBA" id="ARBA00023239"/>
    </source>
</evidence>
<dbReference type="Pfam" id="PF00920">
    <property type="entry name" value="ILVD_EDD_N"/>
    <property type="match status" value="1"/>
</dbReference>
<dbReference type="GO" id="GO:0008652">
    <property type="term" value="P:amino acid biosynthetic process"/>
    <property type="evidence" value="ECO:0007669"/>
    <property type="project" value="UniProtKB-KW"/>
</dbReference>
<comment type="similarity">
    <text evidence="2">Belongs to the IlvD/Edd family.</text>
</comment>